<evidence type="ECO:0000256" key="8">
    <source>
        <dbReference type="ARBA" id="ARBA00023136"/>
    </source>
</evidence>
<dbReference type="GO" id="GO:0000030">
    <property type="term" value="F:mannosyltransferase activity"/>
    <property type="evidence" value="ECO:0007669"/>
    <property type="project" value="TreeGrafter"/>
</dbReference>
<dbReference type="Proteomes" id="UP000700706">
    <property type="component" value="Unassembled WGS sequence"/>
</dbReference>
<feature type="transmembrane region" description="Helical" evidence="9">
    <location>
        <begin position="251"/>
        <end position="271"/>
    </location>
</feature>
<keyword evidence="7 9" id="KW-1133">Transmembrane helix</keyword>
<evidence type="ECO:0000313" key="10">
    <source>
        <dbReference type="EMBL" id="MBW8728869.1"/>
    </source>
</evidence>
<evidence type="ECO:0000256" key="9">
    <source>
        <dbReference type="SAM" id="Phobius"/>
    </source>
</evidence>
<feature type="transmembrane region" description="Helical" evidence="9">
    <location>
        <begin position="211"/>
        <end position="239"/>
    </location>
</feature>
<evidence type="ECO:0000256" key="5">
    <source>
        <dbReference type="ARBA" id="ARBA00022692"/>
    </source>
</evidence>
<keyword evidence="6" id="KW-0256">Endoplasmic reticulum</keyword>
<keyword evidence="8 9" id="KW-0472">Membrane</keyword>
<comment type="caution">
    <text evidence="10">The sequence shown here is derived from an EMBL/GenBank/DDBJ whole genome shotgun (WGS) entry which is preliminary data.</text>
</comment>
<feature type="transmembrane region" description="Helical" evidence="9">
    <location>
        <begin position="137"/>
        <end position="154"/>
    </location>
</feature>
<gene>
    <name evidence="10" type="ORF">JF625_27440</name>
</gene>
<evidence type="ECO:0000256" key="7">
    <source>
        <dbReference type="ARBA" id="ARBA00022989"/>
    </source>
</evidence>
<keyword evidence="3" id="KW-0328">Glycosyltransferase</keyword>
<evidence type="ECO:0000256" key="4">
    <source>
        <dbReference type="ARBA" id="ARBA00022679"/>
    </source>
</evidence>
<comment type="subcellular location">
    <subcellularLocation>
        <location evidence="1">Endomembrane system</location>
        <topology evidence="1">Multi-pass membrane protein</topology>
    </subcellularLocation>
    <subcellularLocation>
        <location evidence="2">Endoplasmic reticulum membrane</location>
    </subcellularLocation>
</comment>
<proteinExistence type="predicted"/>
<feature type="transmembrane region" description="Helical" evidence="9">
    <location>
        <begin position="161"/>
        <end position="180"/>
    </location>
</feature>
<feature type="transmembrane region" description="Helical" evidence="9">
    <location>
        <begin position="312"/>
        <end position="340"/>
    </location>
</feature>
<evidence type="ECO:0008006" key="12">
    <source>
        <dbReference type="Google" id="ProtNLM"/>
    </source>
</evidence>
<organism evidence="10 11">
    <name type="scientific">Inquilinus limosus</name>
    <dbReference type="NCBI Taxonomy" id="171674"/>
    <lineage>
        <taxon>Bacteria</taxon>
        <taxon>Pseudomonadati</taxon>
        <taxon>Pseudomonadota</taxon>
        <taxon>Alphaproteobacteria</taxon>
        <taxon>Rhodospirillales</taxon>
        <taxon>Rhodospirillaceae</taxon>
        <taxon>Inquilinus</taxon>
    </lineage>
</organism>
<feature type="transmembrane region" description="Helical" evidence="9">
    <location>
        <begin position="352"/>
        <end position="368"/>
    </location>
</feature>
<evidence type="ECO:0000256" key="1">
    <source>
        <dbReference type="ARBA" id="ARBA00004127"/>
    </source>
</evidence>
<dbReference type="GO" id="GO:0012505">
    <property type="term" value="C:endomembrane system"/>
    <property type="evidence" value="ECO:0007669"/>
    <property type="project" value="UniProtKB-SubCell"/>
</dbReference>
<protein>
    <recommendedName>
        <fullName evidence="12">Mannosyltransferase</fullName>
    </recommendedName>
</protein>
<evidence type="ECO:0000256" key="2">
    <source>
        <dbReference type="ARBA" id="ARBA00004586"/>
    </source>
</evidence>
<reference evidence="10" key="1">
    <citation type="submission" date="2020-06" db="EMBL/GenBank/DDBJ databases">
        <title>Stable isotope informed genome-resolved metagenomics uncovers potential trophic interactions in rhizosphere soil.</title>
        <authorList>
            <person name="Starr E.P."/>
            <person name="Shi S."/>
            <person name="Blazewicz S.J."/>
            <person name="Koch B.J."/>
            <person name="Probst A.J."/>
            <person name="Hungate B.A."/>
            <person name="Pett-Ridge J."/>
            <person name="Firestone M.K."/>
            <person name="Banfield J.F."/>
        </authorList>
    </citation>
    <scope>NUCLEOTIDE SEQUENCE</scope>
    <source>
        <strain evidence="10">YM_69_17</strain>
    </source>
</reference>
<dbReference type="AlphaFoldDB" id="A0A952FUZ4"/>
<sequence length="532" mass="58969">MTDDTAEQRRSVEPSVSDRYLGRPVGSAAASVALPYPSRPGVLDRWPSWLVGLAGLLTLGLVLRFVLALAFPRIHHADELFQYYEQAHRLAFGQGMVPWEYREGIRSWLLPGMLAGLMKAVSWVSDEPSSYLAVSKALWSALSLSIPVVAFLWARRAAGLTAGLTAAFIAAIWFELIYFAPTALTESIATSLLLVGCWLAWTAEAGDRRRLIWAGVLFGLVFVFRFHLLPAILTAAVVASRGDWRGRLRPMLLAGLVPVVLCNGLLDWATLGWPFQSVLKNFWINIVEEKSHSFGVMPLGFYFEEYVRVWSWWLAPMAALVLLGARGQPMLVAVPLAVVLSHSLVAHKEYRFVLPALPFLLILAALGTERVARRLAGLAAVRWPAERWGSAPRWAPLAVLCAAWVLASGLLSASDRWGPEWSRVAPGIATTEALHERETLCGVGLLTPWWDLPGYTTLHRDVPVFWFGNDTRRLWRAAPSFNYVMARPEQMPPNTGYRLESCPSEICLYRRPGQCAPARDIGVSGSMAERGM</sequence>
<keyword evidence="4" id="KW-0808">Transferase</keyword>
<evidence type="ECO:0000256" key="6">
    <source>
        <dbReference type="ARBA" id="ARBA00022824"/>
    </source>
</evidence>
<name>A0A952FUZ4_9PROT</name>
<dbReference type="EMBL" id="JAEKLZ010000462">
    <property type="protein sequence ID" value="MBW8728869.1"/>
    <property type="molecule type" value="Genomic_DNA"/>
</dbReference>
<accession>A0A952FUZ4</accession>
<dbReference type="Pfam" id="PF03901">
    <property type="entry name" value="Glyco_transf_22"/>
    <property type="match status" value="1"/>
</dbReference>
<evidence type="ECO:0000313" key="11">
    <source>
        <dbReference type="Proteomes" id="UP000700706"/>
    </source>
</evidence>
<dbReference type="InterPro" id="IPR005599">
    <property type="entry name" value="GPI_mannosylTrfase"/>
</dbReference>
<dbReference type="PANTHER" id="PTHR22760">
    <property type="entry name" value="GLYCOSYLTRANSFERASE"/>
    <property type="match status" value="1"/>
</dbReference>
<keyword evidence="5 9" id="KW-0812">Transmembrane</keyword>
<feature type="transmembrane region" description="Helical" evidence="9">
    <location>
        <begin position="49"/>
        <end position="71"/>
    </location>
</feature>
<evidence type="ECO:0000256" key="3">
    <source>
        <dbReference type="ARBA" id="ARBA00022676"/>
    </source>
</evidence>